<accession>A0A5N5MCH1</accession>
<evidence type="ECO:0000313" key="2">
    <source>
        <dbReference type="EMBL" id="KAB5551786.1"/>
    </source>
</evidence>
<reference evidence="3" key="1">
    <citation type="journal article" date="2019" name="Gigascience">
        <title>De novo genome assembly of the endangered Acer yangbiense, a plant species with extremely small populations endemic to Yunnan Province, China.</title>
        <authorList>
            <person name="Yang J."/>
            <person name="Wariss H.M."/>
            <person name="Tao L."/>
            <person name="Zhang R."/>
            <person name="Yun Q."/>
            <person name="Hollingsworth P."/>
            <person name="Dao Z."/>
            <person name="Luo G."/>
            <person name="Guo H."/>
            <person name="Ma Y."/>
            <person name="Sun W."/>
        </authorList>
    </citation>
    <scope>NUCLEOTIDE SEQUENCE [LARGE SCALE GENOMIC DNA]</scope>
    <source>
        <strain evidence="3">cv. br00</strain>
    </source>
</reference>
<evidence type="ECO:0000256" key="1">
    <source>
        <dbReference type="SAM" id="MobiDB-lite"/>
    </source>
</evidence>
<feature type="compositionally biased region" description="Polar residues" evidence="1">
    <location>
        <begin position="128"/>
        <end position="139"/>
    </location>
</feature>
<name>A0A5N5MCH1_9ROSI</name>
<dbReference type="Proteomes" id="UP000326939">
    <property type="component" value="Chromosome 6"/>
</dbReference>
<dbReference type="AlphaFoldDB" id="A0A5N5MCH1"/>
<gene>
    <name evidence="2" type="ORF">DKX38_009097</name>
</gene>
<comment type="caution">
    <text evidence="2">The sequence shown here is derived from an EMBL/GenBank/DDBJ whole genome shotgun (WGS) entry which is preliminary data.</text>
</comment>
<proteinExistence type="predicted"/>
<keyword evidence="3" id="KW-1185">Reference proteome</keyword>
<organism evidence="2 3">
    <name type="scientific">Salix brachista</name>
    <dbReference type="NCBI Taxonomy" id="2182728"/>
    <lineage>
        <taxon>Eukaryota</taxon>
        <taxon>Viridiplantae</taxon>
        <taxon>Streptophyta</taxon>
        <taxon>Embryophyta</taxon>
        <taxon>Tracheophyta</taxon>
        <taxon>Spermatophyta</taxon>
        <taxon>Magnoliopsida</taxon>
        <taxon>eudicotyledons</taxon>
        <taxon>Gunneridae</taxon>
        <taxon>Pentapetalae</taxon>
        <taxon>rosids</taxon>
        <taxon>fabids</taxon>
        <taxon>Malpighiales</taxon>
        <taxon>Salicaceae</taxon>
        <taxon>Saliceae</taxon>
        <taxon>Salix</taxon>
    </lineage>
</organism>
<dbReference type="PANTHER" id="PTHR33983">
    <property type="entry name" value="OS07G0185900 PROTEIN"/>
    <property type="match status" value="1"/>
</dbReference>
<dbReference type="EMBL" id="VDCV01000006">
    <property type="protein sequence ID" value="KAB5551786.1"/>
    <property type="molecule type" value="Genomic_DNA"/>
</dbReference>
<sequence length="161" mass="17541">MGGIISPEGHTTSYMIFKMKVKKHEDAPQSEWKNWNWRSEGDLLLNGAFFVASGAGASSSYAREGVKLGCKTIFTCGPITTGADTGVRIAGRFYSHCPQTARLYYHPPSNSEDLHHHHQSHGHNGGSETQSPTQDSTRMGSCGVKAAKGFDTIDMVFFAVM</sequence>
<feature type="region of interest" description="Disordered" evidence="1">
    <location>
        <begin position="108"/>
        <end position="140"/>
    </location>
</feature>
<dbReference type="PANTHER" id="PTHR33983:SF16">
    <property type="match status" value="1"/>
</dbReference>
<protein>
    <submittedName>
        <fullName evidence="2">Uncharacterized protein</fullName>
    </submittedName>
</protein>
<evidence type="ECO:0000313" key="3">
    <source>
        <dbReference type="Proteomes" id="UP000326939"/>
    </source>
</evidence>